<dbReference type="EMBL" id="ML978978">
    <property type="protein sequence ID" value="KAF1926270.1"/>
    <property type="molecule type" value="Genomic_DNA"/>
</dbReference>
<reference evidence="1" key="1">
    <citation type="journal article" date="2020" name="Stud. Mycol.">
        <title>101 Dothideomycetes genomes: a test case for predicting lifestyles and emergence of pathogens.</title>
        <authorList>
            <person name="Haridas S."/>
            <person name="Albert R."/>
            <person name="Binder M."/>
            <person name="Bloem J."/>
            <person name="Labutti K."/>
            <person name="Salamov A."/>
            <person name="Andreopoulos B."/>
            <person name="Baker S."/>
            <person name="Barry K."/>
            <person name="Bills G."/>
            <person name="Bluhm B."/>
            <person name="Cannon C."/>
            <person name="Castanera R."/>
            <person name="Culley D."/>
            <person name="Daum C."/>
            <person name="Ezra D."/>
            <person name="Gonzalez J."/>
            <person name="Henrissat B."/>
            <person name="Kuo A."/>
            <person name="Liang C."/>
            <person name="Lipzen A."/>
            <person name="Lutzoni F."/>
            <person name="Magnuson J."/>
            <person name="Mondo S."/>
            <person name="Nolan M."/>
            <person name="Ohm R."/>
            <person name="Pangilinan J."/>
            <person name="Park H.-J."/>
            <person name="Ramirez L."/>
            <person name="Alfaro M."/>
            <person name="Sun H."/>
            <person name="Tritt A."/>
            <person name="Yoshinaga Y."/>
            <person name="Zwiers L.-H."/>
            <person name="Turgeon B."/>
            <person name="Goodwin S."/>
            <person name="Spatafora J."/>
            <person name="Crous P."/>
            <person name="Grigoriev I."/>
        </authorList>
    </citation>
    <scope>NUCLEOTIDE SEQUENCE</scope>
    <source>
        <strain evidence="1">CBS 183.55</strain>
    </source>
</reference>
<evidence type="ECO:0000313" key="1">
    <source>
        <dbReference type="EMBL" id="KAF1926270.1"/>
    </source>
</evidence>
<dbReference type="Proteomes" id="UP000800082">
    <property type="component" value="Unassembled WGS sequence"/>
</dbReference>
<dbReference type="RefSeq" id="XP_033446522.1">
    <property type="nucleotide sequence ID" value="XM_033588316.1"/>
</dbReference>
<accession>A0A6A5RG71</accession>
<evidence type="ECO:0000313" key="2">
    <source>
        <dbReference type="Proteomes" id="UP000800082"/>
    </source>
</evidence>
<dbReference type="GeneID" id="54345963"/>
<name>A0A6A5RG71_9PLEO</name>
<protein>
    <submittedName>
        <fullName evidence="1">Uncharacterized protein</fullName>
    </submittedName>
</protein>
<keyword evidence="2" id="KW-1185">Reference proteome</keyword>
<sequence>MLCLRRQPKRQMLWTKQGGCGSCVASRQAWRCFAHGIRALMHVWPTKGAQWHCVVSCLPAGGTRTRRGGAQAASGSTAFTCTTMACLVRCQNVCECAVTHPPNRRRCSRSGAACDGCAGLESSRCCPRRVASLLQAA</sequence>
<organism evidence="1 2">
    <name type="scientific">Didymella exigua CBS 183.55</name>
    <dbReference type="NCBI Taxonomy" id="1150837"/>
    <lineage>
        <taxon>Eukaryota</taxon>
        <taxon>Fungi</taxon>
        <taxon>Dikarya</taxon>
        <taxon>Ascomycota</taxon>
        <taxon>Pezizomycotina</taxon>
        <taxon>Dothideomycetes</taxon>
        <taxon>Pleosporomycetidae</taxon>
        <taxon>Pleosporales</taxon>
        <taxon>Pleosporineae</taxon>
        <taxon>Didymellaceae</taxon>
        <taxon>Didymella</taxon>
    </lineage>
</organism>
<proteinExistence type="predicted"/>
<dbReference type="AlphaFoldDB" id="A0A6A5RG71"/>
<gene>
    <name evidence="1" type="ORF">M421DRAFT_221764</name>
</gene>